<evidence type="ECO:0000256" key="3">
    <source>
        <dbReference type="ARBA" id="ARBA00021257"/>
    </source>
</evidence>
<keyword evidence="14" id="KW-1185">Reference proteome</keyword>
<dbReference type="PANTHER" id="PTHR12443">
    <property type="entry name" value="TRANSLOCATION PROTEIN SEC62"/>
    <property type="match status" value="1"/>
</dbReference>
<dbReference type="GeneID" id="28983211"/>
<evidence type="ECO:0000256" key="9">
    <source>
        <dbReference type="ARBA" id="ARBA00023010"/>
    </source>
</evidence>
<sequence>MPAPSDATSLADAQKRATPEHKVVIDFLRGKNGPKVRRGVLNGKRVDFFKGKTAVRTLMGPAYQKLGKKVPPVQTEEEAAALITSLLPFAYFLRVDRLNPNPPIPSGMPKPLGLSQQQQFDPAGYYSWFYDGSPFWNIVGGIAMVAVMLAGVMFPLWPVKLRIGVWYLSVGALGLVGLFIVIAIVRLILWCITKIFMTKAIWIFPNLFEDVGFVDSFIPAWQWDEPKKKRLRKVGEKRKKAVSAKEKGPALAARPPNAIPSAVGTADPAAAASEAARAPTPGNADTESGVAGSPSVSTATTTAIAPPATKPTPRSRQAATVEEVDDE</sequence>
<protein>
    <recommendedName>
        <fullName evidence="3">Translocation protein SEC62</fullName>
    </recommendedName>
</protein>
<keyword evidence="6" id="KW-0256">Endoplasmic reticulum</keyword>
<feature type="compositionally biased region" description="Basic residues" evidence="11">
    <location>
        <begin position="232"/>
        <end position="242"/>
    </location>
</feature>
<evidence type="ECO:0000313" key="13">
    <source>
        <dbReference type="EMBL" id="KLT43798.1"/>
    </source>
</evidence>
<feature type="compositionally biased region" description="Low complexity" evidence="11">
    <location>
        <begin position="266"/>
        <end position="281"/>
    </location>
</feature>
<dbReference type="GO" id="GO:0031204">
    <property type="term" value="P:post-translational protein targeting to membrane, translocation"/>
    <property type="evidence" value="ECO:0007669"/>
    <property type="project" value="TreeGrafter"/>
</dbReference>
<feature type="transmembrane region" description="Helical" evidence="12">
    <location>
        <begin position="163"/>
        <end position="189"/>
    </location>
</feature>
<keyword evidence="9" id="KW-0811">Translocation</keyword>
<keyword evidence="10 12" id="KW-0472">Membrane</keyword>
<evidence type="ECO:0000256" key="7">
    <source>
        <dbReference type="ARBA" id="ARBA00022927"/>
    </source>
</evidence>
<dbReference type="GO" id="GO:0005789">
    <property type="term" value="C:endoplasmic reticulum membrane"/>
    <property type="evidence" value="ECO:0007669"/>
    <property type="project" value="UniProtKB-SubCell"/>
</dbReference>
<evidence type="ECO:0000256" key="8">
    <source>
        <dbReference type="ARBA" id="ARBA00022989"/>
    </source>
</evidence>
<name>A0A0J0XRS8_9TREE</name>
<dbReference type="InterPro" id="IPR011553">
    <property type="entry name" value="Sec62_asco"/>
</dbReference>
<accession>A0A0J0XRS8</accession>
<evidence type="ECO:0000313" key="14">
    <source>
        <dbReference type="Proteomes" id="UP000053611"/>
    </source>
</evidence>
<dbReference type="STRING" id="879819.A0A0J0XRS8"/>
<evidence type="ECO:0000256" key="10">
    <source>
        <dbReference type="ARBA" id="ARBA00023136"/>
    </source>
</evidence>
<comment type="subcellular location">
    <subcellularLocation>
        <location evidence="1">Endoplasmic reticulum membrane</location>
        <topology evidence="1">Multi-pass membrane protein</topology>
    </subcellularLocation>
</comment>
<evidence type="ECO:0000256" key="4">
    <source>
        <dbReference type="ARBA" id="ARBA00022448"/>
    </source>
</evidence>
<keyword evidence="8 12" id="KW-1133">Transmembrane helix</keyword>
<dbReference type="AlphaFoldDB" id="A0A0J0XRS8"/>
<feature type="compositionally biased region" description="Low complexity" evidence="11">
    <location>
        <begin position="298"/>
        <end position="307"/>
    </location>
</feature>
<evidence type="ECO:0000256" key="2">
    <source>
        <dbReference type="ARBA" id="ARBA00010604"/>
    </source>
</evidence>
<comment type="similarity">
    <text evidence="2">Belongs to the SEC62 family.</text>
</comment>
<dbReference type="InterPro" id="IPR004728">
    <property type="entry name" value="Sec62"/>
</dbReference>
<reference evidence="13 14" key="1">
    <citation type="submission" date="2015-03" db="EMBL/GenBank/DDBJ databases">
        <title>Genomics and transcriptomics of the oil-accumulating basidiomycete yeast T. oleaginosus allow insights into substrate utilization and the diverse evolutionary trajectories of mating systems in fungi.</title>
        <authorList>
            <consortium name="DOE Joint Genome Institute"/>
            <person name="Kourist R."/>
            <person name="Kracht O."/>
            <person name="Bracharz F."/>
            <person name="Lipzen A."/>
            <person name="Nolan M."/>
            <person name="Ohm R."/>
            <person name="Grigoriev I."/>
            <person name="Sun S."/>
            <person name="Heitman J."/>
            <person name="Bruck T."/>
            <person name="Nowrousian M."/>
        </authorList>
    </citation>
    <scope>NUCLEOTIDE SEQUENCE [LARGE SCALE GENOMIC DNA]</scope>
    <source>
        <strain evidence="13 14">IBC0246</strain>
    </source>
</reference>
<evidence type="ECO:0000256" key="6">
    <source>
        <dbReference type="ARBA" id="ARBA00022824"/>
    </source>
</evidence>
<dbReference type="PANTHER" id="PTHR12443:SF9">
    <property type="entry name" value="TRANSLOCATION PROTEIN SEC62"/>
    <property type="match status" value="1"/>
</dbReference>
<dbReference type="OrthoDB" id="200187at2759"/>
<dbReference type="NCBIfam" id="TIGR00869">
    <property type="entry name" value="sec62"/>
    <property type="match status" value="1"/>
</dbReference>
<keyword evidence="4" id="KW-0813">Transport</keyword>
<evidence type="ECO:0000256" key="1">
    <source>
        <dbReference type="ARBA" id="ARBA00004477"/>
    </source>
</evidence>
<dbReference type="Proteomes" id="UP000053611">
    <property type="component" value="Unassembled WGS sequence"/>
</dbReference>
<feature type="transmembrane region" description="Helical" evidence="12">
    <location>
        <begin position="135"/>
        <end position="157"/>
    </location>
</feature>
<organism evidence="13 14">
    <name type="scientific">Cutaneotrichosporon oleaginosum</name>
    <dbReference type="NCBI Taxonomy" id="879819"/>
    <lineage>
        <taxon>Eukaryota</taxon>
        <taxon>Fungi</taxon>
        <taxon>Dikarya</taxon>
        <taxon>Basidiomycota</taxon>
        <taxon>Agaricomycotina</taxon>
        <taxon>Tremellomycetes</taxon>
        <taxon>Trichosporonales</taxon>
        <taxon>Trichosporonaceae</taxon>
        <taxon>Cutaneotrichosporon</taxon>
    </lineage>
</organism>
<keyword evidence="5 12" id="KW-0812">Transmembrane</keyword>
<gene>
    <name evidence="13" type="ORF">CC85DRAFT_284082</name>
</gene>
<proteinExistence type="inferred from homology"/>
<evidence type="ECO:0000256" key="11">
    <source>
        <dbReference type="SAM" id="MobiDB-lite"/>
    </source>
</evidence>
<dbReference type="Pfam" id="PF03839">
    <property type="entry name" value="Sec62"/>
    <property type="match status" value="1"/>
</dbReference>
<dbReference type="EMBL" id="KQ087191">
    <property type="protein sequence ID" value="KLT43798.1"/>
    <property type="molecule type" value="Genomic_DNA"/>
</dbReference>
<keyword evidence="7" id="KW-0653">Protein transport</keyword>
<evidence type="ECO:0000256" key="12">
    <source>
        <dbReference type="SAM" id="Phobius"/>
    </source>
</evidence>
<feature type="region of interest" description="Disordered" evidence="11">
    <location>
        <begin position="232"/>
        <end position="327"/>
    </location>
</feature>
<evidence type="ECO:0000256" key="5">
    <source>
        <dbReference type="ARBA" id="ARBA00022692"/>
    </source>
</evidence>